<evidence type="ECO:0000256" key="1">
    <source>
        <dbReference type="ARBA" id="ARBA00004167"/>
    </source>
</evidence>
<dbReference type="Pfam" id="PF13676">
    <property type="entry name" value="TIR_2"/>
    <property type="match status" value="1"/>
</dbReference>
<feature type="domain" description="TIR" evidence="13">
    <location>
        <begin position="802"/>
        <end position="940"/>
    </location>
</feature>
<keyword evidence="9" id="KW-0675">Receptor</keyword>
<keyword evidence="7 11" id="KW-1133">Transmembrane helix</keyword>
<evidence type="ECO:0000313" key="14">
    <source>
        <dbReference type="EMBL" id="KAK3757199.1"/>
    </source>
</evidence>
<sequence length="947" mass="108876">MASKWIRRFSGFRQLVLILACLQFVSHSLGAYHRVESMEIATSVMGSGAEQLAYEIGRRKILNRNVMLSSGEFSLQSTHLISREIFKENSWFPECSVCEELLPPPESVWTNAGHQNDHRPSQPKLRAAPDGEECCKVNGAEADCRYCDLRTVPSRLSPEITRLLLGHNAITDKSLSRGVFKRYSQLKLLSLSSNLITSLADGIFEGLPSLRCLCLQFNNIRMDDTLNSSLAFQPLAESLVYLRLNGFNKNTTDINMMYPSYALSFLSKLKYLFIDGIPFTRFQNPQRKLHKLTHLGMAGFRCGYCNLRGLQREAFELDTLTHLDISDCNLRGIYVDKSAFENLQSLQSLKISNNFHLGIQKAGEMMYGLRNNRHLTTLTMQRINPRFSPCIVVYKSTLQYFQNTGLERIYAMDNEIETIERRALKLLPKTLKYLNIANNKIVFGDYIADLRELKGLTHLKLDSTRKSYGFPFVYPTNVLSNCAGNLTLSSGPVSSGRDEDPYIKKIPLPPNLSELSMSGNDMMYSLNNMSFSKNKLKIVNLTLNIFKYLDGSIKGFEKVQTLKLDLCLIKRISCEFFKYFHRLQHLYLSQNLLSGTLDGDHDGCIFKNLKRLKSLGLALNDIFRLNPKSFKSLTNLQYLNISQNRLHQINFSIAHMKNLKILDLQKNQIQSLSRQTRLEIDKISEGREPPLMNLSYNPISCDCENLEFLEWLSGTALADFDFRGAPYYCGMEQQANGYRDVIVLLRRRCIKQEELFAVVTSASIVAVLAFAALFAYRFRWTLRYWYHAARLKFQPVVSPEDFDFDVFVSYSDKDDFVEEELIPRLQDEYNFRVMMHGLCFPAGAHITDSVHTAVTTSRKTLVVITKNMLRSHWCNYELMMARREEIRRGKQVLVFLFLEDLTYSEMTSNTAAYVQESTYITYPPEPRYRSAFWRKLADDLRADVTFS</sequence>
<dbReference type="Proteomes" id="UP001283361">
    <property type="component" value="Unassembled WGS sequence"/>
</dbReference>
<keyword evidence="8 11" id="KW-0472">Membrane</keyword>
<dbReference type="InterPro" id="IPR003591">
    <property type="entry name" value="Leu-rich_rpt_typical-subtyp"/>
</dbReference>
<dbReference type="SMART" id="SM00255">
    <property type="entry name" value="TIR"/>
    <property type="match status" value="1"/>
</dbReference>
<feature type="signal peptide" evidence="12">
    <location>
        <begin position="1"/>
        <end position="30"/>
    </location>
</feature>
<protein>
    <recommendedName>
        <fullName evidence="13">TIR domain-containing protein</fullName>
    </recommendedName>
</protein>
<proteinExistence type="inferred from homology"/>
<evidence type="ECO:0000256" key="6">
    <source>
        <dbReference type="ARBA" id="ARBA00022737"/>
    </source>
</evidence>
<evidence type="ECO:0000256" key="4">
    <source>
        <dbReference type="ARBA" id="ARBA00022692"/>
    </source>
</evidence>
<comment type="caution">
    <text evidence="14">The sequence shown here is derived from an EMBL/GenBank/DDBJ whole genome shotgun (WGS) entry which is preliminary data.</text>
</comment>
<keyword evidence="15" id="KW-1185">Reference proteome</keyword>
<feature type="chain" id="PRO_5042082042" description="TIR domain-containing protein" evidence="12">
    <location>
        <begin position="31"/>
        <end position="947"/>
    </location>
</feature>
<dbReference type="GO" id="GO:0005886">
    <property type="term" value="C:plasma membrane"/>
    <property type="evidence" value="ECO:0007669"/>
    <property type="project" value="TreeGrafter"/>
</dbReference>
<dbReference type="SMART" id="SM00369">
    <property type="entry name" value="LRR_TYP"/>
    <property type="match status" value="5"/>
</dbReference>
<accession>A0AAE1D4M7</accession>
<evidence type="ECO:0000256" key="8">
    <source>
        <dbReference type="ARBA" id="ARBA00023136"/>
    </source>
</evidence>
<dbReference type="GO" id="GO:0038023">
    <property type="term" value="F:signaling receptor activity"/>
    <property type="evidence" value="ECO:0007669"/>
    <property type="project" value="TreeGrafter"/>
</dbReference>
<evidence type="ECO:0000256" key="3">
    <source>
        <dbReference type="ARBA" id="ARBA00022614"/>
    </source>
</evidence>
<dbReference type="PANTHER" id="PTHR24365:SF541">
    <property type="entry name" value="PROTEIN TOLL-RELATED"/>
    <property type="match status" value="1"/>
</dbReference>
<dbReference type="GO" id="GO:0007165">
    <property type="term" value="P:signal transduction"/>
    <property type="evidence" value="ECO:0007669"/>
    <property type="project" value="InterPro"/>
</dbReference>
<dbReference type="InterPro" id="IPR032675">
    <property type="entry name" value="LRR_dom_sf"/>
</dbReference>
<evidence type="ECO:0000259" key="13">
    <source>
        <dbReference type="PROSITE" id="PS50104"/>
    </source>
</evidence>
<keyword evidence="6" id="KW-0677">Repeat</keyword>
<dbReference type="InterPro" id="IPR035897">
    <property type="entry name" value="Toll_tir_struct_dom_sf"/>
</dbReference>
<dbReference type="Gene3D" id="3.80.10.10">
    <property type="entry name" value="Ribonuclease Inhibitor"/>
    <property type="match status" value="3"/>
</dbReference>
<name>A0AAE1D4M7_9GAST</name>
<dbReference type="PANTHER" id="PTHR24365">
    <property type="entry name" value="TOLL-LIKE RECEPTOR"/>
    <property type="match status" value="1"/>
</dbReference>
<keyword evidence="5 12" id="KW-0732">Signal</keyword>
<evidence type="ECO:0000256" key="12">
    <source>
        <dbReference type="SAM" id="SignalP"/>
    </source>
</evidence>
<evidence type="ECO:0000256" key="5">
    <source>
        <dbReference type="ARBA" id="ARBA00022729"/>
    </source>
</evidence>
<dbReference type="PROSITE" id="PS51450">
    <property type="entry name" value="LRR"/>
    <property type="match status" value="2"/>
</dbReference>
<gene>
    <name evidence="14" type="ORF">RRG08_061656</name>
</gene>
<dbReference type="InterPro" id="IPR001611">
    <property type="entry name" value="Leu-rich_rpt"/>
</dbReference>
<organism evidence="14 15">
    <name type="scientific">Elysia crispata</name>
    <name type="common">lettuce slug</name>
    <dbReference type="NCBI Taxonomy" id="231223"/>
    <lineage>
        <taxon>Eukaryota</taxon>
        <taxon>Metazoa</taxon>
        <taxon>Spiralia</taxon>
        <taxon>Lophotrochozoa</taxon>
        <taxon>Mollusca</taxon>
        <taxon>Gastropoda</taxon>
        <taxon>Heterobranchia</taxon>
        <taxon>Euthyneura</taxon>
        <taxon>Panpulmonata</taxon>
        <taxon>Sacoglossa</taxon>
        <taxon>Placobranchoidea</taxon>
        <taxon>Plakobranchidae</taxon>
        <taxon>Elysia</taxon>
    </lineage>
</organism>
<dbReference type="Gene3D" id="3.40.50.10140">
    <property type="entry name" value="Toll/interleukin-1 receptor homology (TIR) domain"/>
    <property type="match status" value="1"/>
</dbReference>
<feature type="transmembrane region" description="Helical" evidence="11">
    <location>
        <begin position="755"/>
        <end position="776"/>
    </location>
</feature>
<keyword evidence="4 11" id="KW-0812">Transmembrane</keyword>
<comment type="subcellular location">
    <subcellularLocation>
        <location evidence="1">Membrane</location>
        <topology evidence="1">Single-pass membrane protein</topology>
    </subcellularLocation>
</comment>
<dbReference type="Pfam" id="PF13855">
    <property type="entry name" value="LRR_8"/>
    <property type="match status" value="2"/>
</dbReference>
<dbReference type="SUPFAM" id="SSF52058">
    <property type="entry name" value="L domain-like"/>
    <property type="match status" value="2"/>
</dbReference>
<dbReference type="EMBL" id="JAWDGP010005401">
    <property type="protein sequence ID" value="KAK3757199.1"/>
    <property type="molecule type" value="Genomic_DNA"/>
</dbReference>
<comment type="similarity">
    <text evidence="2">Belongs to the Toll-like receptor family.</text>
</comment>
<dbReference type="InterPro" id="IPR000157">
    <property type="entry name" value="TIR_dom"/>
</dbReference>
<evidence type="ECO:0000313" key="15">
    <source>
        <dbReference type="Proteomes" id="UP001283361"/>
    </source>
</evidence>
<dbReference type="AlphaFoldDB" id="A0AAE1D4M7"/>
<reference evidence="14" key="1">
    <citation type="journal article" date="2023" name="G3 (Bethesda)">
        <title>A reference genome for the long-term kleptoplast-retaining sea slug Elysia crispata morphotype clarki.</title>
        <authorList>
            <person name="Eastman K.E."/>
            <person name="Pendleton A.L."/>
            <person name="Shaikh M.A."/>
            <person name="Suttiyut T."/>
            <person name="Ogas R."/>
            <person name="Tomko P."/>
            <person name="Gavelis G."/>
            <person name="Widhalm J.R."/>
            <person name="Wisecaver J.H."/>
        </authorList>
    </citation>
    <scope>NUCLEOTIDE SEQUENCE</scope>
    <source>
        <strain evidence="14">ECLA1</strain>
    </source>
</reference>
<evidence type="ECO:0000256" key="2">
    <source>
        <dbReference type="ARBA" id="ARBA00009634"/>
    </source>
</evidence>
<evidence type="ECO:0000256" key="9">
    <source>
        <dbReference type="ARBA" id="ARBA00023170"/>
    </source>
</evidence>
<evidence type="ECO:0000256" key="7">
    <source>
        <dbReference type="ARBA" id="ARBA00022989"/>
    </source>
</evidence>
<keyword evidence="3" id="KW-0433">Leucine-rich repeat</keyword>
<dbReference type="SUPFAM" id="SSF52200">
    <property type="entry name" value="Toll/Interleukin receptor TIR domain"/>
    <property type="match status" value="1"/>
</dbReference>
<evidence type="ECO:0000256" key="11">
    <source>
        <dbReference type="SAM" id="Phobius"/>
    </source>
</evidence>
<keyword evidence="10" id="KW-0325">Glycoprotein</keyword>
<evidence type="ECO:0000256" key="10">
    <source>
        <dbReference type="ARBA" id="ARBA00023180"/>
    </source>
</evidence>
<dbReference type="PROSITE" id="PS50104">
    <property type="entry name" value="TIR"/>
    <property type="match status" value="1"/>
</dbReference>